<protein>
    <recommendedName>
        <fullName evidence="1">HAT C-terminal dimerisation domain-containing protein</fullName>
    </recommendedName>
</protein>
<dbReference type="InterPro" id="IPR052958">
    <property type="entry name" value="IFN-induced_PKR_regulator"/>
</dbReference>
<name>A0AAV0WF28_9HEMI</name>
<dbReference type="GO" id="GO:0046983">
    <property type="term" value="F:protein dimerization activity"/>
    <property type="evidence" value="ECO:0007669"/>
    <property type="project" value="InterPro"/>
</dbReference>
<comment type="caution">
    <text evidence="2">The sequence shown here is derived from an EMBL/GenBank/DDBJ whole genome shotgun (WGS) entry which is preliminary data.</text>
</comment>
<evidence type="ECO:0000259" key="1">
    <source>
        <dbReference type="Pfam" id="PF05699"/>
    </source>
</evidence>
<dbReference type="PANTHER" id="PTHR46289:SF14">
    <property type="entry name" value="DUF4371 DOMAIN-CONTAINING PROTEIN"/>
    <property type="match status" value="1"/>
</dbReference>
<evidence type="ECO:0000313" key="3">
    <source>
        <dbReference type="Proteomes" id="UP001160148"/>
    </source>
</evidence>
<keyword evidence="3" id="KW-1185">Reference proteome</keyword>
<reference evidence="2 3" key="1">
    <citation type="submission" date="2023-01" db="EMBL/GenBank/DDBJ databases">
        <authorList>
            <person name="Whitehead M."/>
        </authorList>
    </citation>
    <scope>NUCLEOTIDE SEQUENCE [LARGE SCALE GENOMIC DNA]</scope>
</reference>
<dbReference type="SUPFAM" id="SSF53098">
    <property type="entry name" value="Ribonuclease H-like"/>
    <property type="match status" value="1"/>
</dbReference>
<feature type="domain" description="HAT C-terminal dimerisation" evidence="1">
    <location>
        <begin position="10"/>
        <end position="65"/>
    </location>
</feature>
<dbReference type="InterPro" id="IPR012337">
    <property type="entry name" value="RNaseH-like_sf"/>
</dbReference>
<dbReference type="Proteomes" id="UP001160148">
    <property type="component" value="Unassembled WGS sequence"/>
</dbReference>
<dbReference type="PANTHER" id="PTHR46289">
    <property type="entry name" value="52 KDA REPRESSOR OF THE INHIBITOR OF THE PROTEIN KINASE-LIKE PROTEIN-RELATED"/>
    <property type="match status" value="1"/>
</dbReference>
<dbReference type="AlphaFoldDB" id="A0AAV0WF28"/>
<dbReference type="InterPro" id="IPR008906">
    <property type="entry name" value="HATC_C_dom"/>
</dbReference>
<gene>
    <name evidence="2" type="ORF">MEUPH1_LOCUS10396</name>
</gene>
<sequence length="66" mass="7623">MELIDILDSEQFYPAVCMAIQIVISLPVTSCSVERSFSTLRRLKTWLRNRMGNERLSSLGLINIHR</sequence>
<dbReference type="Pfam" id="PF05699">
    <property type="entry name" value="Dimer_Tnp_hAT"/>
    <property type="match status" value="1"/>
</dbReference>
<accession>A0AAV0WF28</accession>
<dbReference type="EMBL" id="CARXXK010000002">
    <property type="protein sequence ID" value="CAI6354384.1"/>
    <property type="molecule type" value="Genomic_DNA"/>
</dbReference>
<evidence type="ECO:0000313" key="2">
    <source>
        <dbReference type="EMBL" id="CAI6354384.1"/>
    </source>
</evidence>
<proteinExistence type="predicted"/>
<organism evidence="2 3">
    <name type="scientific">Macrosiphum euphorbiae</name>
    <name type="common">potato aphid</name>
    <dbReference type="NCBI Taxonomy" id="13131"/>
    <lineage>
        <taxon>Eukaryota</taxon>
        <taxon>Metazoa</taxon>
        <taxon>Ecdysozoa</taxon>
        <taxon>Arthropoda</taxon>
        <taxon>Hexapoda</taxon>
        <taxon>Insecta</taxon>
        <taxon>Pterygota</taxon>
        <taxon>Neoptera</taxon>
        <taxon>Paraneoptera</taxon>
        <taxon>Hemiptera</taxon>
        <taxon>Sternorrhyncha</taxon>
        <taxon>Aphidomorpha</taxon>
        <taxon>Aphidoidea</taxon>
        <taxon>Aphididae</taxon>
        <taxon>Macrosiphini</taxon>
        <taxon>Macrosiphum</taxon>
    </lineage>
</organism>